<dbReference type="Gene3D" id="2.160.20.10">
    <property type="entry name" value="Single-stranded right-handed beta-helix, Pectin lyase-like"/>
    <property type="match status" value="1"/>
</dbReference>
<dbReference type="GO" id="GO:0016829">
    <property type="term" value="F:lyase activity"/>
    <property type="evidence" value="ECO:0007669"/>
    <property type="project" value="UniProtKB-KW"/>
</dbReference>
<evidence type="ECO:0000313" key="6">
    <source>
        <dbReference type="Proteomes" id="UP000249696"/>
    </source>
</evidence>
<keyword evidence="4" id="KW-0732">Signal</keyword>
<dbReference type="Proteomes" id="UP000249696">
    <property type="component" value="Unassembled WGS sequence"/>
</dbReference>
<evidence type="ECO:0000256" key="3">
    <source>
        <dbReference type="SAM" id="MobiDB-lite"/>
    </source>
</evidence>
<dbReference type="Pfam" id="PF17963">
    <property type="entry name" value="Big_9"/>
    <property type="match status" value="1"/>
</dbReference>
<feature type="chain" id="PRO_5016239406" evidence="4">
    <location>
        <begin position="27"/>
        <end position="542"/>
    </location>
</feature>
<keyword evidence="1" id="KW-0479">Metal-binding</keyword>
<name>A0A327QY35_9FLAO</name>
<dbReference type="InterPro" id="IPR012334">
    <property type="entry name" value="Pectin_lyas_fold"/>
</dbReference>
<evidence type="ECO:0000313" key="5">
    <source>
        <dbReference type="EMBL" id="RAJ09281.1"/>
    </source>
</evidence>
<feature type="signal peptide" evidence="4">
    <location>
        <begin position="1"/>
        <end position="26"/>
    </location>
</feature>
<feature type="compositionally biased region" description="Acidic residues" evidence="3">
    <location>
        <begin position="503"/>
        <end position="513"/>
    </location>
</feature>
<dbReference type="RefSeq" id="WP_211323010.1">
    <property type="nucleotide sequence ID" value="NZ_QLLN01000006.1"/>
</dbReference>
<dbReference type="PANTHER" id="PTHR42970">
    <property type="entry name" value="PECTATE LYASE C-RELATED"/>
    <property type="match status" value="1"/>
</dbReference>
<sequence length="542" mass="57943">MKFHPTKLLKVTLVCSALILSSSCNKDSDLLAEYVIENPQSFLVNDVVVTLANNPIVISPLSNDTFEKPEKVAITEVTPPKMGTAVVNEDNTITYTPDTDKTGSDEFDYSASVTNPDNTITTETGSVTVTVTNKTPTTEEPVEMGVLKAFPGAEGFGKNTTGGRGGKVLFVTNLKDSGSGSLRAALEANGTRTVVFRVGGTISLTDPIYIKHGNLTIAGETAPGGGILIRGGMIQVEDSNVIIRYIRFRLGASTVSGDDVFSITSWNGTLENVIIDHCSLSWGDDENFNMRAGSGAAVSNVTVQNSIISECGYGILLYKNIRNVSFYQNLFAHNTERSIRANYGEEGVFKFEMVNNLIYGFGLAATNPSNGQKYTILNNKYKYSNDIGSSASDMIGASEADPGVPDSWTYAYISGNIIPSGANLNKSRVDAYIETTPFATSGLTAIAKPASSVETNILSHVGASLPTKDAVDLRIIDNYKNSKGTLTSSGSYPNIAGGTAYTDTDEDGMDDNWELGNNLDPKDSSDGQKDRNGDGYTNLEEF</sequence>
<evidence type="ECO:0000256" key="2">
    <source>
        <dbReference type="ARBA" id="ARBA00023180"/>
    </source>
</evidence>
<accession>A0A327QY35</accession>
<dbReference type="EMBL" id="QLLN01000006">
    <property type="protein sequence ID" value="RAJ09281.1"/>
    <property type="molecule type" value="Genomic_DNA"/>
</dbReference>
<dbReference type="PROSITE" id="PS51257">
    <property type="entry name" value="PROKAR_LIPOPROTEIN"/>
    <property type="match status" value="1"/>
</dbReference>
<comment type="caution">
    <text evidence="5">The sequence shown here is derived from an EMBL/GenBank/DDBJ whole genome shotgun (WGS) entry which is preliminary data.</text>
</comment>
<proteinExistence type="predicted"/>
<dbReference type="Gene3D" id="2.60.40.3440">
    <property type="match status" value="1"/>
</dbReference>
<dbReference type="PANTHER" id="PTHR42970:SF1">
    <property type="entry name" value="PECTATE LYASE C-RELATED"/>
    <property type="match status" value="1"/>
</dbReference>
<dbReference type="InterPro" id="IPR011050">
    <property type="entry name" value="Pectin_lyase_fold/virulence"/>
</dbReference>
<gene>
    <name evidence="5" type="ORF">LV92_03501</name>
</gene>
<feature type="non-terminal residue" evidence="5">
    <location>
        <position position="542"/>
    </location>
</feature>
<feature type="compositionally biased region" description="Basic and acidic residues" evidence="3">
    <location>
        <begin position="520"/>
        <end position="533"/>
    </location>
</feature>
<protein>
    <submittedName>
        <fullName evidence="5">Parallel beta helix pectate lyase-like protein</fullName>
    </submittedName>
</protein>
<keyword evidence="6" id="KW-1185">Reference proteome</keyword>
<evidence type="ECO:0000256" key="1">
    <source>
        <dbReference type="ARBA" id="ARBA00022723"/>
    </source>
</evidence>
<dbReference type="GO" id="GO:0046872">
    <property type="term" value="F:metal ion binding"/>
    <property type="evidence" value="ECO:0007669"/>
    <property type="project" value="UniProtKB-KW"/>
</dbReference>
<reference evidence="5 6" key="1">
    <citation type="submission" date="2018-06" db="EMBL/GenBank/DDBJ databases">
        <title>Genomic Encyclopedia of Archaeal and Bacterial Type Strains, Phase II (KMG-II): from individual species to whole genera.</title>
        <authorList>
            <person name="Goeker M."/>
        </authorList>
    </citation>
    <scope>NUCLEOTIDE SEQUENCE [LARGE SCALE GENOMIC DNA]</scope>
    <source>
        <strain evidence="5 6">DSM 23522</strain>
    </source>
</reference>
<dbReference type="AlphaFoldDB" id="A0A327QY35"/>
<keyword evidence="5" id="KW-0456">Lyase</keyword>
<organism evidence="5 6">
    <name type="scientific">Arenibacter echinorum</name>
    <dbReference type="NCBI Taxonomy" id="440515"/>
    <lineage>
        <taxon>Bacteria</taxon>
        <taxon>Pseudomonadati</taxon>
        <taxon>Bacteroidota</taxon>
        <taxon>Flavobacteriia</taxon>
        <taxon>Flavobacteriales</taxon>
        <taxon>Flavobacteriaceae</taxon>
        <taxon>Arenibacter</taxon>
    </lineage>
</organism>
<feature type="region of interest" description="Disordered" evidence="3">
    <location>
        <begin position="487"/>
        <end position="542"/>
    </location>
</feature>
<keyword evidence="2" id="KW-0325">Glycoprotein</keyword>
<dbReference type="InterPro" id="IPR052063">
    <property type="entry name" value="Polysaccharide_Lyase_1"/>
</dbReference>
<evidence type="ECO:0000256" key="4">
    <source>
        <dbReference type="SAM" id="SignalP"/>
    </source>
</evidence>
<dbReference type="SUPFAM" id="SSF51126">
    <property type="entry name" value="Pectin lyase-like"/>
    <property type="match status" value="1"/>
</dbReference>